<name>C9LLX5_9FIRM</name>
<dbReference type="Pfam" id="PF02559">
    <property type="entry name" value="CarD_TRCF_RID"/>
    <property type="match status" value="1"/>
</dbReference>
<evidence type="ECO:0000256" key="7">
    <source>
        <dbReference type="ARBA" id="ARBA00023125"/>
    </source>
</evidence>
<dbReference type="NCBIfam" id="TIGR00580">
    <property type="entry name" value="mfd"/>
    <property type="match status" value="1"/>
</dbReference>
<evidence type="ECO:0000256" key="2">
    <source>
        <dbReference type="ARBA" id="ARBA00022741"/>
    </source>
</evidence>
<keyword evidence="2 9" id="KW-0547">Nucleotide-binding</keyword>
<dbReference type="SMART" id="SM00982">
    <property type="entry name" value="TRCF"/>
    <property type="match status" value="1"/>
</dbReference>
<dbReference type="InterPro" id="IPR037235">
    <property type="entry name" value="TRCF-like_C_D7"/>
</dbReference>
<protein>
    <recommendedName>
        <fullName evidence="9">Transcription-repair-coupling factor</fullName>
        <shortName evidence="9">TRCF</shortName>
        <ecNumber evidence="9">3.6.4.-</ecNumber>
    </recommendedName>
</protein>
<evidence type="ECO:0000256" key="4">
    <source>
        <dbReference type="ARBA" id="ARBA00022801"/>
    </source>
</evidence>
<feature type="domain" description="Helicase C-terminal" evidence="11">
    <location>
        <begin position="769"/>
        <end position="932"/>
    </location>
</feature>
<dbReference type="GO" id="GO:0006355">
    <property type="term" value="P:regulation of DNA-templated transcription"/>
    <property type="evidence" value="ECO:0007669"/>
    <property type="project" value="UniProtKB-UniRule"/>
</dbReference>
<dbReference type="GO" id="GO:0016787">
    <property type="term" value="F:hydrolase activity"/>
    <property type="evidence" value="ECO:0007669"/>
    <property type="project" value="UniProtKB-KW"/>
</dbReference>
<dbReference type="PROSITE" id="PS51192">
    <property type="entry name" value="HELICASE_ATP_BIND_1"/>
    <property type="match status" value="1"/>
</dbReference>
<dbReference type="EMBL" id="ACIM02000001">
    <property type="protein sequence ID" value="EEW96561.1"/>
    <property type="molecule type" value="Genomic_DNA"/>
</dbReference>
<dbReference type="InterPro" id="IPR014001">
    <property type="entry name" value="Helicase_ATP-bd"/>
</dbReference>
<dbReference type="Gene3D" id="3.40.50.300">
    <property type="entry name" value="P-loop containing nucleotide triphosphate hydrolases"/>
    <property type="match status" value="2"/>
</dbReference>
<dbReference type="SMART" id="SM01058">
    <property type="entry name" value="CarD_TRCF"/>
    <property type="match status" value="1"/>
</dbReference>
<dbReference type="EC" id="3.6.4.-" evidence="9"/>
<evidence type="ECO:0000256" key="8">
    <source>
        <dbReference type="ARBA" id="ARBA00023204"/>
    </source>
</evidence>
<dbReference type="Gene3D" id="3.30.2060.10">
    <property type="entry name" value="Penicillin-binding protein 1b domain"/>
    <property type="match status" value="1"/>
</dbReference>
<dbReference type="AlphaFoldDB" id="C9LLX5"/>
<organism evidence="12 13">
    <name type="scientific">Dialister invisus DSM 15470</name>
    <dbReference type="NCBI Taxonomy" id="592028"/>
    <lineage>
        <taxon>Bacteria</taxon>
        <taxon>Bacillati</taxon>
        <taxon>Bacillota</taxon>
        <taxon>Negativicutes</taxon>
        <taxon>Veillonellales</taxon>
        <taxon>Veillonellaceae</taxon>
        <taxon>Dialister</taxon>
    </lineage>
</organism>
<dbReference type="GO" id="GO:0003684">
    <property type="term" value="F:damaged DNA binding"/>
    <property type="evidence" value="ECO:0007669"/>
    <property type="project" value="InterPro"/>
</dbReference>
<dbReference type="InterPro" id="IPR003711">
    <property type="entry name" value="CarD-like/TRCF_RID"/>
</dbReference>
<dbReference type="Pfam" id="PF03461">
    <property type="entry name" value="TRCF"/>
    <property type="match status" value="1"/>
</dbReference>
<dbReference type="SMART" id="SM00490">
    <property type="entry name" value="HELICc"/>
    <property type="match status" value="1"/>
</dbReference>
<dbReference type="InterPro" id="IPR036101">
    <property type="entry name" value="CarD-like/TRCF_RID_sf"/>
</dbReference>
<keyword evidence="13" id="KW-1185">Reference proteome</keyword>
<evidence type="ECO:0000256" key="3">
    <source>
        <dbReference type="ARBA" id="ARBA00022763"/>
    </source>
</evidence>
<dbReference type="HOGENOM" id="CLU_005122_1_3_9"/>
<feature type="domain" description="Helicase ATP-binding" evidence="10">
    <location>
        <begin position="595"/>
        <end position="756"/>
    </location>
</feature>
<comment type="function">
    <text evidence="9">Couples transcription and DNA repair by recognizing RNA polymerase (RNAP) stalled at DNA lesions. Mediates ATP-dependent release of RNAP and its truncated transcript from the DNA, and recruitment of nucleotide excision repair machinery to the damaged site.</text>
</comment>
<dbReference type="GO" id="GO:0003678">
    <property type="term" value="F:DNA helicase activity"/>
    <property type="evidence" value="ECO:0007669"/>
    <property type="project" value="TreeGrafter"/>
</dbReference>
<dbReference type="GeneID" id="78277237"/>
<dbReference type="InterPro" id="IPR004576">
    <property type="entry name" value="Mfd"/>
</dbReference>
<dbReference type="SUPFAM" id="SSF141259">
    <property type="entry name" value="CarD-like"/>
    <property type="match status" value="1"/>
</dbReference>
<keyword evidence="5" id="KW-0347">Helicase</keyword>
<dbReference type="Gene3D" id="2.40.10.170">
    <property type="match status" value="1"/>
</dbReference>
<keyword evidence="1 9" id="KW-0963">Cytoplasm</keyword>
<dbReference type="CDD" id="cd17991">
    <property type="entry name" value="DEXHc_TRCF"/>
    <property type="match status" value="1"/>
</dbReference>
<dbReference type="PANTHER" id="PTHR47964:SF1">
    <property type="entry name" value="ATP-DEPENDENT DNA HELICASE HOMOLOG RECG, CHLOROPLASTIC"/>
    <property type="match status" value="1"/>
</dbReference>
<keyword evidence="6 9" id="KW-0067">ATP-binding</keyword>
<dbReference type="OrthoDB" id="9804325at2"/>
<evidence type="ECO:0000256" key="9">
    <source>
        <dbReference type="HAMAP-Rule" id="MF_00969"/>
    </source>
</evidence>
<keyword evidence="3 9" id="KW-0227">DNA damage</keyword>
<dbReference type="STRING" id="592028.GCWU000321_00506"/>
<keyword evidence="4 9" id="KW-0378">Hydrolase</keyword>
<dbReference type="GO" id="GO:0000716">
    <property type="term" value="P:transcription-coupled nucleotide-excision repair, DNA damage recognition"/>
    <property type="evidence" value="ECO:0007669"/>
    <property type="project" value="UniProtKB-UniRule"/>
</dbReference>
<dbReference type="Pfam" id="PF00271">
    <property type="entry name" value="Helicase_C"/>
    <property type="match status" value="1"/>
</dbReference>
<dbReference type="Gene3D" id="3.90.1150.50">
    <property type="entry name" value="Transcription-repair-coupling factor, D7 domain"/>
    <property type="match status" value="1"/>
</dbReference>
<accession>C9LLX5</accession>
<evidence type="ECO:0000256" key="6">
    <source>
        <dbReference type="ARBA" id="ARBA00022840"/>
    </source>
</evidence>
<dbReference type="PROSITE" id="PS51194">
    <property type="entry name" value="HELICASE_CTER"/>
    <property type="match status" value="1"/>
</dbReference>
<dbReference type="SUPFAM" id="SSF52540">
    <property type="entry name" value="P-loop containing nucleoside triphosphate hydrolases"/>
    <property type="match status" value="4"/>
</dbReference>
<gene>
    <name evidence="9 12" type="primary">mfd</name>
    <name evidence="12" type="ORF">GCWU000321_00506</name>
</gene>
<dbReference type="SUPFAM" id="SSF143517">
    <property type="entry name" value="TRCF domain-like"/>
    <property type="match status" value="1"/>
</dbReference>
<dbReference type="InterPro" id="IPR011545">
    <property type="entry name" value="DEAD/DEAH_box_helicase_dom"/>
</dbReference>
<dbReference type="InterPro" id="IPR005118">
    <property type="entry name" value="TRCF_C"/>
</dbReference>
<evidence type="ECO:0000259" key="11">
    <source>
        <dbReference type="PROSITE" id="PS51194"/>
    </source>
</evidence>
<dbReference type="HAMAP" id="MF_00969">
    <property type="entry name" value="TRCF"/>
    <property type="match status" value="1"/>
</dbReference>
<comment type="similarity">
    <text evidence="9">In the C-terminal section; belongs to the helicase family. RecG subfamily.</text>
</comment>
<dbReference type="InterPro" id="IPR047112">
    <property type="entry name" value="RecG/Mfd"/>
</dbReference>
<comment type="similarity">
    <text evidence="9">In the N-terminal section; belongs to the UvrB family.</text>
</comment>
<dbReference type="RefSeq" id="WP_007069494.1">
    <property type="nucleotide sequence ID" value="NZ_GG698602.1"/>
</dbReference>
<keyword evidence="7 9" id="KW-0238">DNA-binding</keyword>
<dbReference type="InterPro" id="IPR041471">
    <property type="entry name" value="UvrB_inter"/>
</dbReference>
<dbReference type="eggNOG" id="COG1197">
    <property type="taxonomic scope" value="Bacteria"/>
</dbReference>
<dbReference type="SMART" id="SM00487">
    <property type="entry name" value="DEXDc"/>
    <property type="match status" value="1"/>
</dbReference>
<dbReference type="Gene3D" id="3.40.50.11180">
    <property type="match status" value="1"/>
</dbReference>
<evidence type="ECO:0000259" key="10">
    <source>
        <dbReference type="PROSITE" id="PS51192"/>
    </source>
</evidence>
<evidence type="ECO:0000256" key="5">
    <source>
        <dbReference type="ARBA" id="ARBA00022806"/>
    </source>
</evidence>
<dbReference type="Pfam" id="PF00270">
    <property type="entry name" value="DEAD"/>
    <property type="match status" value="1"/>
</dbReference>
<sequence length="1135" mass="129394">MADEIRKIANLRTEASAPDLPGRIQSEEFVFDEMIGAELVQEVCRHKDIRSVEKLFSLADPIMISGAGDSQKALLTAMAAKEDSPLIIIVPSQKDVFRWEMDLRFFATDLHLYYFPLVEETGFKVTFSGTERLRDRMRGLASLLDGRRSAVIATVVEAAQKIISPSGILENLMTIHMGEVIEREILVGKLVKLGYERVDQVERCGHFSVRGDIVDIFAINESHPFRVEFFDDEVDGIRVFNEDTQRSIDIRDDISILPAVIRGECSSSILSYLNSGRIFYDEPQRCEEELKKYFHEEAENKEKAFDWAGLVKTGRSGRKYRNREILFSFLKRDADLFKVKETATWKGRTMVNYQRQISLFFNDLTRLLKEGWSAVILTPRRSERKELEQYLSDYHVPVSQKVQKGKVTLYNGVLSGGFELPDAKMAFITAGDIFGKQKARRYKAGGKGKQIRYFSDLEPGDYVVQRVHGIGKYIGVKTIELEGVHRDYITIQYAGADKLYLPMEQIASLEKYIGPEGQTPALHRMGGVQWDKVRRKAKKSIEELAEKLLAVYADREITEGISFLPDTAEQREFEDTFPFVETDDQLEAIQAVKRGMERPQPMDMLICGDVGFGKTEVAMRAVFKCVMSGFQAMVLCPTTVLSSQHYKTFKGRMDSFGINIALLNRFTTMREKKEILSKLASGEMDVVIGTHAVLSKKIECRHLGLLVVDEEQRFGVMQKEKWKSWSKKLDILTLSATPIPRTLHMSLTGVRDMVAMTQPPANRHAIQTYVTEYDDTIVKDAILHEKARGGQTYFIYNRIESIRAMEAHLRDILPSDVTIAVAYGQMDGRTLEKIMVDFFEKKYDVLLCTTIIENGVDQPNANTMLVYDADKLGLSQIYQMRGRVGRSEKIARAWFFYRQGKVLSEAAEKRLNTIREFTELGSGFKIAMRDLEIRGAGNLLGAEQHGNIAGVGFATYCNMLEDTVSRLRAERENKPVPKKMPDTTVELRQDAYLDEDYISNEGQKMEIYRRLAVAASEEELTDLIDEVIDRFGSPSRPAERLFLVSRIRVQARRLGIGSILDEGQTLLIVWADEEPMHRWNMNRLPHSYMSKLHFLPGSPARVRIKKTDIQGNTAKWMSDFIEEITKEIYSGEKRA</sequence>
<comment type="caution">
    <text evidence="12">The sequence shown here is derived from an EMBL/GenBank/DDBJ whole genome shotgun (WGS) entry which is preliminary data.</text>
</comment>
<dbReference type="Proteomes" id="UP000004736">
    <property type="component" value="Unassembled WGS sequence"/>
</dbReference>
<dbReference type="InterPro" id="IPR001650">
    <property type="entry name" value="Helicase_C-like"/>
</dbReference>
<dbReference type="Pfam" id="PF17757">
    <property type="entry name" value="UvrB_inter"/>
    <property type="match status" value="1"/>
</dbReference>
<dbReference type="GO" id="GO:0005737">
    <property type="term" value="C:cytoplasm"/>
    <property type="evidence" value="ECO:0007669"/>
    <property type="project" value="UniProtKB-SubCell"/>
</dbReference>
<dbReference type="PANTHER" id="PTHR47964">
    <property type="entry name" value="ATP-DEPENDENT DNA HELICASE HOMOLOG RECG, CHLOROPLASTIC"/>
    <property type="match status" value="1"/>
</dbReference>
<keyword evidence="8 9" id="KW-0234">DNA repair</keyword>
<evidence type="ECO:0000313" key="12">
    <source>
        <dbReference type="EMBL" id="EEW96561.1"/>
    </source>
</evidence>
<dbReference type="GO" id="GO:0005524">
    <property type="term" value="F:ATP binding"/>
    <property type="evidence" value="ECO:0007669"/>
    <property type="project" value="UniProtKB-UniRule"/>
</dbReference>
<comment type="subcellular location">
    <subcellularLocation>
        <location evidence="9">Cytoplasm</location>
    </subcellularLocation>
</comment>
<evidence type="ECO:0000256" key="1">
    <source>
        <dbReference type="ARBA" id="ARBA00022490"/>
    </source>
</evidence>
<proteinExistence type="inferred from homology"/>
<reference evidence="12" key="1">
    <citation type="submission" date="2009-09" db="EMBL/GenBank/DDBJ databases">
        <authorList>
            <person name="Weinstock G."/>
            <person name="Sodergren E."/>
            <person name="Clifton S."/>
            <person name="Fulton L."/>
            <person name="Fulton B."/>
            <person name="Courtney L."/>
            <person name="Fronick C."/>
            <person name="Harrison M."/>
            <person name="Strong C."/>
            <person name="Farmer C."/>
            <person name="Delahaunty K."/>
            <person name="Markovic C."/>
            <person name="Hall O."/>
            <person name="Minx P."/>
            <person name="Tomlinson C."/>
            <person name="Mitreva M."/>
            <person name="Nelson J."/>
            <person name="Hou S."/>
            <person name="Wollam A."/>
            <person name="Pepin K.H."/>
            <person name="Johnson M."/>
            <person name="Bhonagiri V."/>
            <person name="Nash W.E."/>
            <person name="Warren W."/>
            <person name="Chinwalla A."/>
            <person name="Mardis E.R."/>
            <person name="Wilson R.K."/>
        </authorList>
    </citation>
    <scope>NUCLEOTIDE SEQUENCE [LARGE SCALE GENOMIC DNA]</scope>
    <source>
        <strain evidence="12">DSM 15470</strain>
    </source>
</reference>
<dbReference type="InterPro" id="IPR027417">
    <property type="entry name" value="P-loop_NTPase"/>
</dbReference>
<evidence type="ECO:0000313" key="13">
    <source>
        <dbReference type="Proteomes" id="UP000004736"/>
    </source>
</evidence>